<gene>
    <name evidence="1" type="ORF">LPTSP1_26840</name>
</gene>
<protein>
    <submittedName>
        <fullName evidence="1">Uncharacterized protein</fullName>
    </submittedName>
</protein>
<sequence length="87" mass="9998">MTKEEEAWITESILLPFMDQLLSRARPKTRGCLCADAGPVGEFKRTSRVLDFAEEPAGLINLAERIMRLKKPFTYAKSKKNLKEKRK</sequence>
<evidence type="ECO:0000313" key="1">
    <source>
        <dbReference type="EMBL" id="GBF39680.1"/>
    </source>
</evidence>
<organism evidence="1 2">
    <name type="scientific">Leptospira johnsonii</name>
    <dbReference type="NCBI Taxonomy" id="1917820"/>
    <lineage>
        <taxon>Bacteria</taxon>
        <taxon>Pseudomonadati</taxon>
        <taxon>Spirochaetota</taxon>
        <taxon>Spirochaetia</taxon>
        <taxon>Leptospirales</taxon>
        <taxon>Leptospiraceae</taxon>
        <taxon>Leptospira</taxon>
    </lineage>
</organism>
<dbReference type="AlphaFoldDB" id="A0A2P2D4W4"/>
<evidence type="ECO:0000313" key="2">
    <source>
        <dbReference type="Proteomes" id="UP000245076"/>
    </source>
</evidence>
<reference evidence="1 2" key="1">
    <citation type="submission" date="2018-02" db="EMBL/GenBank/DDBJ databases">
        <title>Novel Leptospira species isolated from soil and water in Japan.</title>
        <authorList>
            <person name="Nakao R."/>
            <person name="Masuzawa T."/>
        </authorList>
    </citation>
    <scope>NUCLEOTIDE SEQUENCE [LARGE SCALE GENOMIC DNA]</scope>
    <source>
        <strain evidence="1 2">E8</strain>
    </source>
</reference>
<keyword evidence="2" id="KW-1185">Reference proteome</keyword>
<dbReference type="Proteomes" id="UP000245076">
    <property type="component" value="Unassembled WGS sequence"/>
</dbReference>
<accession>A0A2P2D4W4</accession>
<dbReference type="EMBL" id="BFAY01000011">
    <property type="protein sequence ID" value="GBF39680.1"/>
    <property type="molecule type" value="Genomic_DNA"/>
</dbReference>
<name>A0A2P2D4W4_9LEPT</name>
<comment type="caution">
    <text evidence="1">The sequence shown here is derived from an EMBL/GenBank/DDBJ whole genome shotgun (WGS) entry which is preliminary data.</text>
</comment>
<proteinExistence type="predicted"/>